<dbReference type="Ensembl" id="ENSCCNT00000029934.1">
    <property type="protein sequence ID" value="ENSCCNP00000023440.1"/>
    <property type="gene ID" value="ENSCCNG00000023023.1"/>
</dbReference>
<keyword evidence="5" id="KW-0272">Extracellular matrix</keyword>
<evidence type="ECO:0000256" key="5">
    <source>
        <dbReference type="ARBA" id="ARBA00022530"/>
    </source>
</evidence>
<dbReference type="FunFam" id="3.90.370.10:FF:000001">
    <property type="entry name" value="Metalloproteinase inhibitor 3"/>
    <property type="match status" value="1"/>
</dbReference>
<evidence type="ECO:0000256" key="2">
    <source>
        <dbReference type="ARBA" id="ARBA00011027"/>
    </source>
</evidence>
<dbReference type="SMART" id="SM00206">
    <property type="entry name" value="NTR"/>
    <property type="match status" value="1"/>
</dbReference>
<comment type="similarity">
    <text evidence="2">Belongs to the protease inhibitor I35 (TIMP) family.</text>
</comment>
<dbReference type="PROSITE" id="PS50189">
    <property type="entry name" value="NTR"/>
    <property type="match status" value="1"/>
</dbReference>
<evidence type="ECO:0000256" key="8">
    <source>
        <dbReference type="ARBA" id="ARBA00023157"/>
    </source>
</evidence>
<dbReference type="PANTHER" id="PTHR11844:SF22">
    <property type="entry name" value="METALLOPROTEINASE INHIBITOR 3"/>
    <property type="match status" value="1"/>
</dbReference>
<feature type="disulfide bond" evidence="11">
    <location>
        <begin position="180"/>
        <end position="201"/>
    </location>
</feature>
<dbReference type="GO" id="GO:0051045">
    <property type="term" value="P:negative regulation of membrane protein ectodomain proteolysis"/>
    <property type="evidence" value="ECO:0007669"/>
    <property type="project" value="TreeGrafter"/>
</dbReference>
<evidence type="ECO:0000256" key="7">
    <source>
        <dbReference type="ARBA" id="ARBA00022690"/>
    </source>
</evidence>
<dbReference type="GO" id="GO:0002020">
    <property type="term" value="F:protease binding"/>
    <property type="evidence" value="ECO:0007669"/>
    <property type="project" value="TreeGrafter"/>
</dbReference>
<evidence type="ECO:0000256" key="3">
    <source>
        <dbReference type="ARBA" id="ARBA00013517"/>
    </source>
</evidence>
<keyword evidence="7" id="KW-0646">Protease inhibitor</keyword>
<dbReference type="InterPro" id="IPR001134">
    <property type="entry name" value="Netrin_domain"/>
</dbReference>
<organism evidence="13">
    <name type="scientific">Castor canadensis</name>
    <name type="common">American beaver</name>
    <dbReference type="NCBI Taxonomy" id="51338"/>
    <lineage>
        <taxon>Eukaryota</taxon>
        <taxon>Metazoa</taxon>
        <taxon>Chordata</taxon>
        <taxon>Craniata</taxon>
        <taxon>Vertebrata</taxon>
        <taxon>Euteleostomi</taxon>
        <taxon>Mammalia</taxon>
        <taxon>Eutheria</taxon>
        <taxon>Euarchontoglires</taxon>
        <taxon>Glires</taxon>
        <taxon>Rodentia</taxon>
        <taxon>Castorimorpha</taxon>
        <taxon>Castoridae</taxon>
        <taxon>Castor</taxon>
    </lineage>
</organism>
<evidence type="ECO:0000313" key="13">
    <source>
        <dbReference type="Ensembl" id="ENSCCNP00000023440.1"/>
    </source>
</evidence>
<name>A0A8C0X9Q6_CASCN</name>
<keyword evidence="4" id="KW-0964">Secreted</keyword>
<dbReference type="InterPro" id="IPR008993">
    <property type="entry name" value="TIMP-like_OB-fold"/>
</dbReference>
<dbReference type="InterPro" id="IPR027465">
    <property type="entry name" value="TIMP_C"/>
</dbReference>
<evidence type="ECO:0000256" key="1">
    <source>
        <dbReference type="ARBA" id="ARBA00004498"/>
    </source>
</evidence>
<feature type="disulfide bond" evidence="11">
    <location>
        <begin position="162"/>
        <end position="209"/>
    </location>
</feature>
<dbReference type="SUPFAM" id="SSF50242">
    <property type="entry name" value="TIMP-like"/>
    <property type="match status" value="1"/>
</dbReference>
<dbReference type="GO" id="GO:0009725">
    <property type="term" value="P:response to hormone"/>
    <property type="evidence" value="ECO:0007669"/>
    <property type="project" value="TreeGrafter"/>
</dbReference>
<comment type="subcellular location">
    <subcellularLocation>
        <location evidence="1">Secreted</location>
        <location evidence="1">Extracellular space</location>
        <location evidence="1">Extracellular matrix</location>
    </subcellularLocation>
</comment>
<protein>
    <recommendedName>
        <fullName evidence="3">Metalloproteinase inhibitor 3</fullName>
    </recommendedName>
    <alternativeName>
        <fullName evidence="10">Tissue inhibitor of metalloproteinases 3</fullName>
    </alternativeName>
</protein>
<evidence type="ECO:0000256" key="9">
    <source>
        <dbReference type="ARBA" id="ARBA00023215"/>
    </source>
</evidence>
<dbReference type="GO" id="GO:0008191">
    <property type="term" value="F:metalloendopeptidase inhibitor activity"/>
    <property type="evidence" value="ECO:0007669"/>
    <property type="project" value="InterPro"/>
</dbReference>
<dbReference type="CDD" id="cd03585">
    <property type="entry name" value="NTR_TIMP"/>
    <property type="match status" value="1"/>
</dbReference>
<sequence length="228" mass="26390">MNNRCTVSRDIPVNCLPPELFSFKTCADVVYIGRARCGGWKGRAMTQSYYVWKTCIVLIRAKVVGKKLVKEGPFGTMVYTIKQMKMYRGFTKMPHVQYIHTEASESLCGLKLEVNKYQYLLTGRVYDGKMYTGLCNFVERWDQLTLSQRKGLNYRYHLGCNCKIKSCYYLPCFVSSKNECLWTDMLSNFGYPGYQSKHYACIRQKGGYCSWYRGWAPPDKSIINATDP</sequence>
<dbReference type="AlphaFoldDB" id="A0A8C0X9Q6"/>
<accession>A0A8C0X9Q6</accession>
<evidence type="ECO:0000259" key="12">
    <source>
        <dbReference type="PROSITE" id="PS50189"/>
    </source>
</evidence>
<evidence type="ECO:0000256" key="10">
    <source>
        <dbReference type="ARBA" id="ARBA00030101"/>
    </source>
</evidence>
<dbReference type="GO" id="GO:0034097">
    <property type="term" value="P:response to cytokine"/>
    <property type="evidence" value="ECO:0007669"/>
    <property type="project" value="TreeGrafter"/>
</dbReference>
<proteinExistence type="inferred from homology"/>
<dbReference type="Gene3D" id="2.40.50.120">
    <property type="match status" value="1"/>
</dbReference>
<evidence type="ECO:0000256" key="4">
    <source>
        <dbReference type="ARBA" id="ARBA00022525"/>
    </source>
</evidence>
<feature type="domain" description="NTR" evidence="12">
    <location>
        <begin position="37"/>
        <end position="160"/>
    </location>
</feature>
<dbReference type="InterPro" id="IPR001820">
    <property type="entry name" value="TIMP"/>
</dbReference>
<reference evidence="13" key="1">
    <citation type="submission" date="2023-09" db="UniProtKB">
        <authorList>
            <consortium name="Ensembl"/>
        </authorList>
    </citation>
    <scope>IDENTIFICATION</scope>
</reference>
<dbReference type="PANTHER" id="PTHR11844">
    <property type="entry name" value="METALLOPROTEASE INHIBITOR"/>
    <property type="match status" value="1"/>
</dbReference>
<dbReference type="GO" id="GO:0031012">
    <property type="term" value="C:extracellular matrix"/>
    <property type="evidence" value="ECO:0007669"/>
    <property type="project" value="TreeGrafter"/>
</dbReference>
<dbReference type="Pfam" id="PF00965">
    <property type="entry name" value="TIMP"/>
    <property type="match status" value="1"/>
</dbReference>
<feature type="disulfide bond" evidence="11">
    <location>
        <begin position="167"/>
        <end position="172"/>
    </location>
</feature>
<dbReference type="GO" id="GO:0005615">
    <property type="term" value="C:extracellular space"/>
    <property type="evidence" value="ECO:0007669"/>
    <property type="project" value="TreeGrafter"/>
</dbReference>
<keyword evidence="6" id="KW-0483">Metalloprotease inhibitor</keyword>
<evidence type="ECO:0000256" key="11">
    <source>
        <dbReference type="PIRSR" id="PIRSR601820-3"/>
    </source>
</evidence>
<evidence type="ECO:0000256" key="6">
    <source>
        <dbReference type="ARBA" id="ARBA00022608"/>
    </source>
</evidence>
<gene>
    <name evidence="13" type="primary">Timp3</name>
</gene>
<keyword evidence="9" id="KW-0481">Metalloenzyme inhibitor</keyword>
<dbReference type="Gene3D" id="3.90.370.10">
    <property type="entry name" value="Tissue inhibitor of metalloproteinase-1. Chain B, domain 1"/>
    <property type="match status" value="1"/>
</dbReference>
<dbReference type="FunFam" id="2.40.50.120:FF:000005">
    <property type="entry name" value="Metalloproteinase inhibitor 3 precursor"/>
    <property type="match status" value="1"/>
</dbReference>
<keyword evidence="8 11" id="KW-1015">Disulfide bond</keyword>